<reference evidence="2 3" key="1">
    <citation type="journal article" date="2008" name="J. Bacteriol.">
        <title>'Candidatus Cloacamonas acidaminovorans': genome sequence reconstruction provides a first glimpse of a new bacterial division.</title>
        <authorList>
            <person name="Pelletier E."/>
            <person name="Kreimeyer A."/>
            <person name="Bocs S."/>
            <person name="Rouy Z."/>
            <person name="Gyapay G."/>
            <person name="Chouari R."/>
            <person name="Riviere D."/>
            <person name="Ganesan A."/>
            <person name="Daegelen P."/>
            <person name="Sghir A."/>
            <person name="Cohen G.N."/>
            <person name="Medigue C."/>
            <person name="Weissenbach J."/>
            <person name="Le Paslier D."/>
        </authorList>
    </citation>
    <scope>NUCLEOTIDE SEQUENCE [LARGE SCALE GENOMIC DNA]</scope>
    <source>
        <strain evidence="3">Evry</strain>
    </source>
</reference>
<evidence type="ECO:0008006" key="4">
    <source>
        <dbReference type="Google" id="ProtNLM"/>
    </source>
</evidence>
<dbReference type="PANTHER" id="PTHR37815">
    <property type="entry name" value="UPF0397 PROTEIN BC_2624-RELATED"/>
    <property type="match status" value="1"/>
</dbReference>
<dbReference type="OrthoDB" id="411368at2"/>
<keyword evidence="1" id="KW-1133">Transmembrane helix</keyword>
<evidence type="ECO:0000313" key="2">
    <source>
        <dbReference type="EMBL" id="CAO80816.1"/>
    </source>
</evidence>
<proteinExistence type="predicted"/>
<sequence length="155" mass="16207">MKWYLIVGLTVMVMIATVLVRIPVPGGGYFNLGDVVIIFSGLFGGWKAGLIAGGIGSALADLIGFPVFAPITLIVKGLEGLIAGLAKPAIKWQIYFFPAIAVIIMIAGYFLGCWLFPNLGLAVAIADLPVNIIQAVAGYIGGIALHLAYTKISST</sequence>
<dbReference type="Gene3D" id="1.10.1760.20">
    <property type="match status" value="1"/>
</dbReference>
<feature type="transmembrane region" description="Helical" evidence="1">
    <location>
        <begin position="62"/>
        <end position="82"/>
    </location>
</feature>
<dbReference type="Proteomes" id="UP000002019">
    <property type="component" value="Chromosome"/>
</dbReference>
<evidence type="ECO:0000313" key="3">
    <source>
        <dbReference type="Proteomes" id="UP000002019"/>
    </source>
</evidence>
<dbReference type="GO" id="GO:0016020">
    <property type="term" value="C:membrane"/>
    <property type="evidence" value="ECO:0007669"/>
    <property type="project" value="InterPro"/>
</dbReference>
<accession>B0VHK1</accession>
<organism evidence="2 3">
    <name type="scientific">Cloacimonas acidaminovorans (strain Evry)</name>
    <dbReference type="NCBI Taxonomy" id="459349"/>
    <lineage>
        <taxon>Bacteria</taxon>
        <taxon>Pseudomonadati</taxon>
        <taxon>Candidatus Cloacimonadota</taxon>
        <taxon>Candidatus Cloacimonadia</taxon>
        <taxon>Candidatus Cloacimonadales</taxon>
        <taxon>Candidatus Cloacimonadaceae</taxon>
        <taxon>Candidatus Cloacimonas</taxon>
    </lineage>
</organism>
<dbReference type="KEGG" id="caci:CLOAM0944"/>
<dbReference type="InterPro" id="IPR009825">
    <property type="entry name" value="ECF_substrate-spec-like"/>
</dbReference>
<dbReference type="Pfam" id="PF07155">
    <property type="entry name" value="ECF-ribofla_trS"/>
    <property type="match status" value="1"/>
</dbReference>
<dbReference type="HOGENOM" id="CLU_084705_1_0_0"/>
<dbReference type="RefSeq" id="WP_015424674.1">
    <property type="nucleotide sequence ID" value="NC_020449.1"/>
</dbReference>
<name>B0VHK1_CLOAI</name>
<feature type="transmembrane region" description="Helical" evidence="1">
    <location>
        <begin position="36"/>
        <end position="56"/>
    </location>
</feature>
<feature type="transmembrane region" description="Helical" evidence="1">
    <location>
        <begin position="94"/>
        <end position="117"/>
    </location>
</feature>
<protein>
    <recommendedName>
        <fullName evidence="4">ECF transporter S component</fullName>
    </recommendedName>
</protein>
<keyword evidence="3" id="KW-1185">Reference proteome</keyword>
<keyword evidence="1" id="KW-0472">Membrane</keyword>
<dbReference type="EMBL" id="CU466930">
    <property type="protein sequence ID" value="CAO80816.1"/>
    <property type="molecule type" value="Genomic_DNA"/>
</dbReference>
<evidence type="ECO:0000256" key="1">
    <source>
        <dbReference type="SAM" id="Phobius"/>
    </source>
</evidence>
<feature type="transmembrane region" description="Helical" evidence="1">
    <location>
        <begin position="6"/>
        <end position="24"/>
    </location>
</feature>
<dbReference type="eggNOG" id="COG4720">
    <property type="taxonomic scope" value="Bacteria"/>
</dbReference>
<dbReference type="STRING" id="459349.CLOAM0944"/>
<dbReference type="AlphaFoldDB" id="B0VHK1"/>
<feature type="transmembrane region" description="Helical" evidence="1">
    <location>
        <begin position="129"/>
        <end position="149"/>
    </location>
</feature>
<keyword evidence="1" id="KW-0812">Transmembrane</keyword>
<dbReference type="PANTHER" id="PTHR37815:SF3">
    <property type="entry name" value="UPF0397 PROTEIN SPR0429"/>
    <property type="match status" value="1"/>
</dbReference>
<gene>
    <name evidence="2" type="ordered locus">CLOAM0944</name>
</gene>